<reference evidence="10 11" key="1">
    <citation type="submission" date="2024-01" db="EMBL/GenBank/DDBJ databases">
        <authorList>
            <person name="Allen C."/>
            <person name="Tagirdzhanova G."/>
        </authorList>
    </citation>
    <scope>NUCLEOTIDE SEQUENCE [LARGE SCALE GENOMIC DNA]</scope>
</reference>
<comment type="similarity">
    <text evidence="1">Belongs to the carbohydrate esterase 15 (CE15) family.</text>
</comment>
<evidence type="ECO:0000256" key="7">
    <source>
        <dbReference type="ARBA" id="ARBA00026105"/>
    </source>
</evidence>
<dbReference type="InterPro" id="IPR029058">
    <property type="entry name" value="AB_hydrolase_fold"/>
</dbReference>
<sequence length="409" mass="42198">MLRLVILVAAAAEVRVALASPMSAASQATSASACPDQTGDYAAVDNAQLPDPWTFANGKPVASNDDWACRVQEMSRIMQQFELGALPPAPDSVTATMAGGSMSLAIKVGSNTKTVSVGITKGSGGASGGSGGGSPAIITVGGSSIPIPGTVGRISFGNDACAAQANPASHGTGWFFDLHGKTHPAGALTAWAWCVGRIVDGLEQLGADKTGIDPKRLGVTGCSRNGKGAFLVGALEPRIALTLPQESGSGGAASWRVSDAEKAKGKSIQTAHQIVRENAWFSHNFDPYVNKTNELPEDHHFLAALVAPRGLFVMENDIDWLGPVSTTVAMKAGRMIYAALGVRANMGFALVGGHSHCAFPSSSQADLTSYINHFLLGTGKTSDAEISPANVTMADWISKWSPTPKLSAA</sequence>
<protein>
    <recommendedName>
        <fullName evidence="7">(4-O-methyl)-D-glucuronate--lignin esterase</fullName>
        <ecNumber evidence="7">3.1.1.117</ecNumber>
    </recommendedName>
</protein>
<gene>
    <name evidence="10" type="ORF">SCUCBS95973_001451</name>
</gene>
<keyword evidence="2" id="KW-0719">Serine esterase</keyword>
<feature type="signal peptide" evidence="8">
    <location>
        <begin position="1"/>
        <end position="19"/>
    </location>
</feature>
<evidence type="ECO:0000256" key="2">
    <source>
        <dbReference type="ARBA" id="ARBA00022487"/>
    </source>
</evidence>
<dbReference type="Pfam" id="PF22244">
    <property type="entry name" value="GCE_fung"/>
    <property type="match status" value="1"/>
</dbReference>
<dbReference type="EMBL" id="CAWUHB010000005">
    <property type="protein sequence ID" value="CAK7212403.1"/>
    <property type="molecule type" value="Genomic_DNA"/>
</dbReference>
<feature type="domain" description="4-O-methyl-glucuronoyl methylesterase-like" evidence="9">
    <location>
        <begin position="106"/>
        <end position="341"/>
    </location>
</feature>
<evidence type="ECO:0000256" key="1">
    <source>
        <dbReference type="ARBA" id="ARBA00010092"/>
    </source>
</evidence>
<keyword evidence="11" id="KW-1185">Reference proteome</keyword>
<name>A0ABP0AYP6_9PEZI</name>
<evidence type="ECO:0000313" key="10">
    <source>
        <dbReference type="EMBL" id="CAK7212403.1"/>
    </source>
</evidence>
<dbReference type="PROSITE" id="PS51257">
    <property type="entry name" value="PROKAR_LIPOPROTEIN"/>
    <property type="match status" value="1"/>
</dbReference>
<evidence type="ECO:0000256" key="6">
    <source>
        <dbReference type="ARBA" id="ARBA00024511"/>
    </source>
</evidence>
<comment type="caution">
    <text evidence="10">The sequence shown here is derived from an EMBL/GenBank/DDBJ whole genome shotgun (WGS) entry which is preliminary data.</text>
</comment>
<comment type="catalytic activity">
    <reaction evidence="6">
        <text>a 4-O-methyl-alpha-D-glucuronosyl ester derivative + H2O = 4-O-methyl-alpha-D-glucuronate derivative + an alcohol + H(+)</text>
        <dbReference type="Rhea" id="RHEA:67452"/>
        <dbReference type="ChEBI" id="CHEBI:15377"/>
        <dbReference type="ChEBI" id="CHEBI:15378"/>
        <dbReference type="ChEBI" id="CHEBI:30879"/>
        <dbReference type="ChEBI" id="CHEBI:171667"/>
        <dbReference type="ChEBI" id="CHEBI:171668"/>
        <dbReference type="EC" id="3.1.1.117"/>
    </reaction>
    <physiologicalReaction direction="left-to-right" evidence="6">
        <dbReference type="Rhea" id="RHEA:67453"/>
    </physiologicalReaction>
</comment>
<keyword evidence="3 8" id="KW-0732">Signal</keyword>
<evidence type="ECO:0000259" key="9">
    <source>
        <dbReference type="Pfam" id="PF22244"/>
    </source>
</evidence>
<dbReference type="SUPFAM" id="SSF53474">
    <property type="entry name" value="alpha/beta-Hydrolases"/>
    <property type="match status" value="1"/>
</dbReference>
<feature type="chain" id="PRO_5047396331" description="(4-O-methyl)-D-glucuronate--lignin esterase" evidence="8">
    <location>
        <begin position="20"/>
        <end position="409"/>
    </location>
</feature>
<evidence type="ECO:0000256" key="5">
    <source>
        <dbReference type="ARBA" id="ARBA00023185"/>
    </source>
</evidence>
<evidence type="ECO:0000313" key="11">
    <source>
        <dbReference type="Proteomes" id="UP001642405"/>
    </source>
</evidence>
<keyword evidence="5" id="KW-0439">Lignin degradation</keyword>
<dbReference type="InterPro" id="IPR054579">
    <property type="entry name" value="GCE-like_dom"/>
</dbReference>
<evidence type="ECO:0000256" key="4">
    <source>
        <dbReference type="ARBA" id="ARBA00022801"/>
    </source>
</evidence>
<accession>A0ABP0AYP6</accession>
<dbReference type="Proteomes" id="UP001642405">
    <property type="component" value="Unassembled WGS sequence"/>
</dbReference>
<dbReference type="EC" id="3.1.1.117" evidence="7"/>
<dbReference type="Gene3D" id="3.40.50.1820">
    <property type="entry name" value="alpha/beta hydrolase"/>
    <property type="match status" value="1"/>
</dbReference>
<evidence type="ECO:0000256" key="8">
    <source>
        <dbReference type="SAM" id="SignalP"/>
    </source>
</evidence>
<keyword evidence="4" id="KW-0378">Hydrolase</keyword>
<proteinExistence type="inferred from homology"/>
<organism evidence="10 11">
    <name type="scientific">Sporothrix curviconia</name>
    <dbReference type="NCBI Taxonomy" id="1260050"/>
    <lineage>
        <taxon>Eukaryota</taxon>
        <taxon>Fungi</taxon>
        <taxon>Dikarya</taxon>
        <taxon>Ascomycota</taxon>
        <taxon>Pezizomycotina</taxon>
        <taxon>Sordariomycetes</taxon>
        <taxon>Sordariomycetidae</taxon>
        <taxon>Ophiostomatales</taxon>
        <taxon>Ophiostomataceae</taxon>
        <taxon>Sporothrix</taxon>
    </lineage>
</organism>
<evidence type="ECO:0000256" key="3">
    <source>
        <dbReference type="ARBA" id="ARBA00022729"/>
    </source>
</evidence>